<dbReference type="Proteomes" id="UP000663879">
    <property type="component" value="Unassembled WGS sequence"/>
</dbReference>
<protein>
    <submittedName>
        <fullName evidence="1">Uncharacterized protein</fullName>
    </submittedName>
</protein>
<comment type="caution">
    <text evidence="1">The sequence shown here is derived from an EMBL/GenBank/DDBJ whole genome shotgun (WGS) entry which is preliminary data.</text>
</comment>
<evidence type="ECO:0000313" key="1">
    <source>
        <dbReference type="EMBL" id="CAF0965241.1"/>
    </source>
</evidence>
<name>A0A814E861_9BILA</name>
<reference evidence="1" key="1">
    <citation type="submission" date="2021-02" db="EMBL/GenBank/DDBJ databases">
        <authorList>
            <person name="Nowell W R."/>
        </authorList>
    </citation>
    <scope>NUCLEOTIDE SEQUENCE</scope>
    <source>
        <strain evidence="1">Ploen Becks lab</strain>
    </source>
</reference>
<organism evidence="1 2">
    <name type="scientific">Brachionus calyciflorus</name>
    <dbReference type="NCBI Taxonomy" id="104777"/>
    <lineage>
        <taxon>Eukaryota</taxon>
        <taxon>Metazoa</taxon>
        <taxon>Spiralia</taxon>
        <taxon>Gnathifera</taxon>
        <taxon>Rotifera</taxon>
        <taxon>Eurotatoria</taxon>
        <taxon>Monogononta</taxon>
        <taxon>Pseudotrocha</taxon>
        <taxon>Ploima</taxon>
        <taxon>Brachionidae</taxon>
        <taxon>Brachionus</taxon>
    </lineage>
</organism>
<dbReference type="OrthoDB" id="10049726at2759"/>
<dbReference type="AlphaFoldDB" id="A0A814E861"/>
<evidence type="ECO:0000313" key="2">
    <source>
        <dbReference type="Proteomes" id="UP000663879"/>
    </source>
</evidence>
<sequence>MTKNLRDLISKDDLAILDRGYKDCILRLKRNYGLLTKMPTCLKDGQGQITSKEANETRLVTKCRYVVEVINERISDKDDEKEIAQAMMSKPKLEQAYGYLAEHFESNEDYELLINTKIFEEAENKIIFTKIHLKVLTIFHGSSTVAVIYFMSCGRYYIANIPKPGYRINNVLIPITNDSDGDEIFEEPTTSNGILLKRSLSYESETQNNTYYLKK</sequence>
<accession>A0A814E861</accession>
<dbReference type="EMBL" id="CAJNOC010003047">
    <property type="protein sequence ID" value="CAF0965241.1"/>
    <property type="molecule type" value="Genomic_DNA"/>
</dbReference>
<gene>
    <name evidence="1" type="ORF">OXX778_LOCUS14631</name>
</gene>
<keyword evidence="2" id="KW-1185">Reference proteome</keyword>
<proteinExistence type="predicted"/>